<dbReference type="OrthoDB" id="3650883at2759"/>
<protein>
    <submittedName>
        <fullName evidence="1">Uncharacterized protein</fullName>
    </submittedName>
</protein>
<dbReference type="Proteomes" id="UP000799537">
    <property type="component" value="Unassembled WGS sequence"/>
</dbReference>
<sequence length="106" mass="12148">MPSKLHAILSLPKPQHFAPNAQHDGPFRFMDLPAEIRNEIYEMALTPEREIGMPVLKRTVRPSGALTRVNSRVRMETLGMWRGLGDDDFSQRTDFKKESEPMLEAL</sequence>
<evidence type="ECO:0000313" key="1">
    <source>
        <dbReference type="EMBL" id="KAF2167851.1"/>
    </source>
</evidence>
<dbReference type="GeneID" id="54559406"/>
<gene>
    <name evidence="1" type="ORF">M409DRAFT_21998</name>
</gene>
<dbReference type="AlphaFoldDB" id="A0A6A6CLC9"/>
<evidence type="ECO:0000313" key="2">
    <source>
        <dbReference type="Proteomes" id="UP000799537"/>
    </source>
</evidence>
<accession>A0A6A6CLC9</accession>
<dbReference type="RefSeq" id="XP_033668740.1">
    <property type="nucleotide sequence ID" value="XM_033806134.1"/>
</dbReference>
<keyword evidence="2" id="KW-1185">Reference proteome</keyword>
<dbReference type="EMBL" id="ML993592">
    <property type="protein sequence ID" value="KAF2167851.1"/>
    <property type="molecule type" value="Genomic_DNA"/>
</dbReference>
<name>A0A6A6CLC9_ZASCE</name>
<organism evidence="1 2">
    <name type="scientific">Zasmidium cellare ATCC 36951</name>
    <dbReference type="NCBI Taxonomy" id="1080233"/>
    <lineage>
        <taxon>Eukaryota</taxon>
        <taxon>Fungi</taxon>
        <taxon>Dikarya</taxon>
        <taxon>Ascomycota</taxon>
        <taxon>Pezizomycotina</taxon>
        <taxon>Dothideomycetes</taxon>
        <taxon>Dothideomycetidae</taxon>
        <taxon>Mycosphaerellales</taxon>
        <taxon>Mycosphaerellaceae</taxon>
        <taxon>Zasmidium</taxon>
    </lineage>
</organism>
<proteinExistence type="predicted"/>
<reference evidence="1" key="1">
    <citation type="journal article" date="2020" name="Stud. Mycol.">
        <title>101 Dothideomycetes genomes: a test case for predicting lifestyles and emergence of pathogens.</title>
        <authorList>
            <person name="Haridas S."/>
            <person name="Albert R."/>
            <person name="Binder M."/>
            <person name="Bloem J."/>
            <person name="Labutti K."/>
            <person name="Salamov A."/>
            <person name="Andreopoulos B."/>
            <person name="Baker S."/>
            <person name="Barry K."/>
            <person name="Bills G."/>
            <person name="Bluhm B."/>
            <person name="Cannon C."/>
            <person name="Castanera R."/>
            <person name="Culley D."/>
            <person name="Daum C."/>
            <person name="Ezra D."/>
            <person name="Gonzalez J."/>
            <person name="Henrissat B."/>
            <person name="Kuo A."/>
            <person name="Liang C."/>
            <person name="Lipzen A."/>
            <person name="Lutzoni F."/>
            <person name="Magnuson J."/>
            <person name="Mondo S."/>
            <person name="Nolan M."/>
            <person name="Ohm R."/>
            <person name="Pangilinan J."/>
            <person name="Park H.-J."/>
            <person name="Ramirez L."/>
            <person name="Alfaro M."/>
            <person name="Sun H."/>
            <person name="Tritt A."/>
            <person name="Yoshinaga Y."/>
            <person name="Zwiers L.-H."/>
            <person name="Turgeon B."/>
            <person name="Goodwin S."/>
            <person name="Spatafora J."/>
            <person name="Crous P."/>
            <person name="Grigoriev I."/>
        </authorList>
    </citation>
    <scope>NUCLEOTIDE SEQUENCE</scope>
    <source>
        <strain evidence="1">ATCC 36951</strain>
    </source>
</reference>